<dbReference type="PATRIC" id="fig|1386089.3.peg.3642"/>
<gene>
    <name evidence="6" type="ORF">N865_17935</name>
</gene>
<dbReference type="GO" id="GO:0030170">
    <property type="term" value="F:pyridoxal phosphate binding"/>
    <property type="evidence" value="ECO:0007669"/>
    <property type="project" value="InterPro"/>
</dbReference>
<dbReference type="Gene3D" id="3.40.640.10">
    <property type="entry name" value="Type I PLP-dependent aspartate aminotransferase-like (Major domain)"/>
    <property type="match status" value="1"/>
</dbReference>
<dbReference type="PANTHER" id="PTHR11808:SF15">
    <property type="entry name" value="CYSTATHIONINE GAMMA-LYASE"/>
    <property type="match status" value="1"/>
</dbReference>
<reference evidence="6 7" key="1">
    <citation type="submission" date="2013-08" db="EMBL/GenBank/DDBJ databases">
        <title>Intrasporangium oryzae NRRL B-24470.</title>
        <authorList>
            <person name="Liu H."/>
            <person name="Wang G."/>
        </authorList>
    </citation>
    <scope>NUCLEOTIDE SEQUENCE [LARGE SCALE GENOMIC DNA]</scope>
    <source>
        <strain evidence="6 7">NRRL B-24470</strain>
    </source>
</reference>
<dbReference type="InterPro" id="IPR015422">
    <property type="entry name" value="PyrdxlP-dep_Trfase_small"/>
</dbReference>
<organism evidence="6 7">
    <name type="scientific">Intrasporangium oryzae NRRL B-24470</name>
    <dbReference type="NCBI Taxonomy" id="1386089"/>
    <lineage>
        <taxon>Bacteria</taxon>
        <taxon>Bacillati</taxon>
        <taxon>Actinomycetota</taxon>
        <taxon>Actinomycetes</taxon>
        <taxon>Micrococcales</taxon>
        <taxon>Intrasporangiaceae</taxon>
        <taxon>Intrasporangium</taxon>
    </lineage>
</organism>
<evidence type="ECO:0000313" key="7">
    <source>
        <dbReference type="Proteomes" id="UP000019489"/>
    </source>
</evidence>
<evidence type="ECO:0000256" key="2">
    <source>
        <dbReference type="ARBA" id="ARBA00009077"/>
    </source>
</evidence>
<name>W9G227_9MICO</name>
<accession>W9G227</accession>
<evidence type="ECO:0000256" key="4">
    <source>
        <dbReference type="PIRSR" id="PIRSR001434-2"/>
    </source>
</evidence>
<keyword evidence="3 4" id="KW-0663">Pyridoxal phosphate</keyword>
<protein>
    <submittedName>
        <fullName evidence="6">Cystathionine gamma-synthase</fullName>
    </submittedName>
</protein>
<dbReference type="AlphaFoldDB" id="W9G227"/>
<evidence type="ECO:0000256" key="1">
    <source>
        <dbReference type="ARBA" id="ARBA00001933"/>
    </source>
</evidence>
<keyword evidence="7" id="KW-1185">Reference proteome</keyword>
<dbReference type="eggNOG" id="COG0626">
    <property type="taxonomic scope" value="Bacteria"/>
</dbReference>
<dbReference type="InterPro" id="IPR015421">
    <property type="entry name" value="PyrdxlP-dep_Trfase_major"/>
</dbReference>
<dbReference type="GO" id="GO:0003962">
    <property type="term" value="F:cystathionine gamma-synthase activity"/>
    <property type="evidence" value="ECO:0007669"/>
    <property type="project" value="TreeGrafter"/>
</dbReference>
<dbReference type="EMBL" id="AWSA01000053">
    <property type="protein sequence ID" value="EWT00161.1"/>
    <property type="molecule type" value="Genomic_DNA"/>
</dbReference>
<dbReference type="Proteomes" id="UP000019489">
    <property type="component" value="Unassembled WGS sequence"/>
</dbReference>
<sequence>MAAGRSYADPVSVEHESTSQHVETYLVSAGRPERRAGSPVNTAVEFTSTYAADGDVSYARSGNPTWSSFEQALGGLEGGRALIHASGMGAISAALSLVGAGGTVVAPDQTYNGTYDLMRAFEEAGGTVVRVHATDTAGFLAALDGADLLWLESPTNPLMDVTELDVVLARARELGVTSVVDNTLATPLLSRPLTLGADVVVHSVTKYLSGHSDVVLGATVVPDTDRGRALGERVFRHRTLHGAIAGPMEVFLALRGLRTLGLRFERASANAAELAARLADHAGVARVRYPGSGAMLAIEVAGDAAAADRVCDATRVWLHSTSLGGVESQIERRRRHPSEPESVPVNLLRLSVGIEHVEDLWSDLDAALTRGLGQD</sequence>
<comment type="caution">
    <text evidence="6">The sequence shown here is derived from an EMBL/GenBank/DDBJ whole genome shotgun (WGS) entry which is preliminary data.</text>
</comment>
<evidence type="ECO:0000313" key="6">
    <source>
        <dbReference type="EMBL" id="EWT00161.1"/>
    </source>
</evidence>
<dbReference type="Pfam" id="PF01053">
    <property type="entry name" value="Cys_Met_Meta_PP"/>
    <property type="match status" value="1"/>
</dbReference>
<evidence type="ECO:0000256" key="3">
    <source>
        <dbReference type="ARBA" id="ARBA00022898"/>
    </source>
</evidence>
<dbReference type="PANTHER" id="PTHR11808">
    <property type="entry name" value="TRANS-SULFURATION ENZYME FAMILY MEMBER"/>
    <property type="match status" value="1"/>
</dbReference>
<dbReference type="InterPro" id="IPR015424">
    <property type="entry name" value="PyrdxlP-dep_Trfase"/>
</dbReference>
<dbReference type="SUPFAM" id="SSF53383">
    <property type="entry name" value="PLP-dependent transferases"/>
    <property type="match status" value="1"/>
</dbReference>
<proteinExistence type="inferred from homology"/>
<dbReference type="PIRSF" id="PIRSF001434">
    <property type="entry name" value="CGS"/>
    <property type="match status" value="1"/>
</dbReference>
<dbReference type="STRING" id="1386089.N865_17935"/>
<dbReference type="GO" id="GO:0004123">
    <property type="term" value="F:cystathionine gamma-lyase activity"/>
    <property type="evidence" value="ECO:0007669"/>
    <property type="project" value="TreeGrafter"/>
</dbReference>
<dbReference type="OrthoDB" id="9780685at2"/>
<feature type="modified residue" description="N6-(pyridoxal phosphate)lysine" evidence="4">
    <location>
        <position position="206"/>
    </location>
</feature>
<comment type="cofactor">
    <cofactor evidence="1 5">
        <name>pyridoxal 5'-phosphate</name>
        <dbReference type="ChEBI" id="CHEBI:597326"/>
    </cofactor>
</comment>
<dbReference type="GO" id="GO:0019346">
    <property type="term" value="P:transsulfuration"/>
    <property type="evidence" value="ECO:0007669"/>
    <property type="project" value="InterPro"/>
</dbReference>
<dbReference type="GO" id="GO:0019343">
    <property type="term" value="P:cysteine biosynthetic process via cystathionine"/>
    <property type="evidence" value="ECO:0007669"/>
    <property type="project" value="TreeGrafter"/>
</dbReference>
<dbReference type="InterPro" id="IPR000277">
    <property type="entry name" value="Cys/Met-Metab_PyrdxlP-dep_enz"/>
</dbReference>
<evidence type="ECO:0000256" key="5">
    <source>
        <dbReference type="RuleBase" id="RU362118"/>
    </source>
</evidence>
<comment type="similarity">
    <text evidence="2 5">Belongs to the trans-sulfuration enzymes family.</text>
</comment>
<dbReference type="GO" id="GO:0005737">
    <property type="term" value="C:cytoplasm"/>
    <property type="evidence" value="ECO:0007669"/>
    <property type="project" value="TreeGrafter"/>
</dbReference>
<dbReference type="Gene3D" id="3.90.1150.10">
    <property type="entry name" value="Aspartate Aminotransferase, domain 1"/>
    <property type="match status" value="1"/>
</dbReference>